<dbReference type="EMBL" id="OX597825">
    <property type="protein sequence ID" value="CAI9731131.1"/>
    <property type="molecule type" value="Genomic_DNA"/>
</dbReference>
<keyword evidence="3" id="KW-1185">Reference proteome</keyword>
<dbReference type="PANTHER" id="PTHR43319">
    <property type="entry name" value="BETA-LACTAMASE-RELATED"/>
    <property type="match status" value="1"/>
</dbReference>
<dbReference type="AlphaFoldDB" id="A0AA36BB19"/>
<evidence type="ECO:0000313" key="2">
    <source>
        <dbReference type="EMBL" id="CAI9731131.1"/>
    </source>
</evidence>
<gene>
    <name evidence="2" type="ORF">OCTVUL_1B014102</name>
</gene>
<evidence type="ECO:0000313" key="3">
    <source>
        <dbReference type="Proteomes" id="UP001162480"/>
    </source>
</evidence>
<name>A0AA36BB19_OCTVU</name>
<dbReference type="InterPro" id="IPR001466">
    <property type="entry name" value="Beta-lactam-related"/>
</dbReference>
<dbReference type="InterPro" id="IPR052907">
    <property type="entry name" value="Beta-lactamase/esterase"/>
</dbReference>
<dbReference type="PANTHER" id="PTHR43319:SF3">
    <property type="entry name" value="BETA-LACTAMASE-RELATED DOMAIN-CONTAINING PROTEIN"/>
    <property type="match status" value="1"/>
</dbReference>
<dbReference type="Proteomes" id="UP001162480">
    <property type="component" value="Chromosome 12"/>
</dbReference>
<accession>A0AA36BB19</accession>
<dbReference type="InterPro" id="IPR012338">
    <property type="entry name" value="Beta-lactam/transpept-like"/>
</dbReference>
<dbReference type="SUPFAM" id="SSF56601">
    <property type="entry name" value="beta-lactamase/transpeptidase-like"/>
    <property type="match status" value="1"/>
</dbReference>
<dbReference type="Pfam" id="PF00144">
    <property type="entry name" value="Beta-lactamase"/>
    <property type="match status" value="1"/>
</dbReference>
<reference evidence="2" key="1">
    <citation type="submission" date="2023-08" db="EMBL/GenBank/DDBJ databases">
        <authorList>
            <person name="Alioto T."/>
            <person name="Alioto T."/>
            <person name="Gomez Garrido J."/>
        </authorList>
    </citation>
    <scope>NUCLEOTIDE SEQUENCE</scope>
</reference>
<feature type="domain" description="Beta-lactamase-related" evidence="1">
    <location>
        <begin position="48"/>
        <end position="403"/>
    </location>
</feature>
<proteinExistence type="predicted"/>
<sequence>MNIPSKIGIAVALIAIHWYYFNVCCYKNLPKIMGGYADTQFKLVEDTFRQNIDDGIETGAAFAVFYKGKPVVDLWGGYADRTVQIPWRNDTLTVIFSASKGVAAILLAKFVEKGYLDYKQRVSHYWPEFAQNNKEAITVEMLVNHQAGLNAFDKPLELSLISSDYERFISILAAQKPNWIPGTQSGYHAFTFGLYVDVLLTKVDPLKRSIEQIYQEEIMMPFGIDFYQGLPYSEHYRAAPQVVDKHWWEYLTSYQNILNFITLITFTNENLMKTIETLKFGPLTDREVRRLPCSSFNGYSTARALAKLYGNLVNTGNNKGKDILSKPTVELLDKVLINGTDAVLKFEIAWSVGLMKIPVPTGKYVFGHLGYGGQLAFGDKEKNIGVAYITNHLDPVSLQDDYRWKTLLDAVYKSLEAI</sequence>
<protein>
    <recommendedName>
        <fullName evidence="1">Beta-lactamase-related domain-containing protein</fullName>
    </recommendedName>
</protein>
<evidence type="ECO:0000259" key="1">
    <source>
        <dbReference type="Pfam" id="PF00144"/>
    </source>
</evidence>
<organism evidence="2 3">
    <name type="scientific">Octopus vulgaris</name>
    <name type="common">Common octopus</name>
    <dbReference type="NCBI Taxonomy" id="6645"/>
    <lineage>
        <taxon>Eukaryota</taxon>
        <taxon>Metazoa</taxon>
        <taxon>Spiralia</taxon>
        <taxon>Lophotrochozoa</taxon>
        <taxon>Mollusca</taxon>
        <taxon>Cephalopoda</taxon>
        <taxon>Coleoidea</taxon>
        <taxon>Octopodiformes</taxon>
        <taxon>Octopoda</taxon>
        <taxon>Incirrata</taxon>
        <taxon>Octopodidae</taxon>
        <taxon>Octopus</taxon>
    </lineage>
</organism>
<dbReference type="Gene3D" id="3.40.710.10">
    <property type="entry name" value="DD-peptidase/beta-lactamase superfamily"/>
    <property type="match status" value="1"/>
</dbReference>